<dbReference type="AlphaFoldDB" id="A0A4S4LH48"/>
<feature type="compositionally biased region" description="Basic residues" evidence="1">
    <location>
        <begin position="88"/>
        <end position="99"/>
    </location>
</feature>
<organism evidence="2 3">
    <name type="scientific">Bondarzewia mesenterica</name>
    <dbReference type="NCBI Taxonomy" id="1095465"/>
    <lineage>
        <taxon>Eukaryota</taxon>
        <taxon>Fungi</taxon>
        <taxon>Dikarya</taxon>
        <taxon>Basidiomycota</taxon>
        <taxon>Agaricomycotina</taxon>
        <taxon>Agaricomycetes</taxon>
        <taxon>Russulales</taxon>
        <taxon>Bondarzewiaceae</taxon>
        <taxon>Bondarzewia</taxon>
    </lineage>
</organism>
<proteinExistence type="predicted"/>
<accession>A0A4S4LH48</accession>
<evidence type="ECO:0000256" key="1">
    <source>
        <dbReference type="SAM" id="MobiDB-lite"/>
    </source>
</evidence>
<comment type="caution">
    <text evidence="2">The sequence shown here is derived from an EMBL/GenBank/DDBJ whole genome shotgun (WGS) entry which is preliminary data.</text>
</comment>
<keyword evidence="3" id="KW-1185">Reference proteome</keyword>
<reference evidence="2 3" key="1">
    <citation type="submission" date="2019-02" db="EMBL/GenBank/DDBJ databases">
        <title>Genome sequencing of the rare red list fungi Bondarzewia mesenterica.</title>
        <authorList>
            <person name="Buettner E."/>
            <person name="Kellner H."/>
        </authorList>
    </citation>
    <scope>NUCLEOTIDE SEQUENCE [LARGE SCALE GENOMIC DNA]</scope>
    <source>
        <strain evidence="2 3">DSM 108281</strain>
    </source>
</reference>
<name>A0A4S4LH48_9AGAM</name>
<dbReference type="EMBL" id="SGPL01000561">
    <property type="protein sequence ID" value="THH10601.1"/>
    <property type="molecule type" value="Genomic_DNA"/>
</dbReference>
<gene>
    <name evidence="2" type="ORF">EW146_g8320</name>
</gene>
<evidence type="ECO:0000313" key="2">
    <source>
        <dbReference type="EMBL" id="THH10601.1"/>
    </source>
</evidence>
<protein>
    <submittedName>
        <fullName evidence="2">Uncharacterized protein</fullName>
    </submittedName>
</protein>
<evidence type="ECO:0000313" key="3">
    <source>
        <dbReference type="Proteomes" id="UP000310158"/>
    </source>
</evidence>
<sequence>MVTDENQGDVSAKKHKAVTLPLQEISDVITDINKMPKNAQEVNLPQAISASQELAVNSADGDKDMRQEVNIEDDRRDVSELEPQMPTRPRKKKPSKKALTKAQDLSVCSVKQWTVLADELPIASSSKQSDRD</sequence>
<feature type="region of interest" description="Disordered" evidence="1">
    <location>
        <begin position="54"/>
        <end position="101"/>
    </location>
</feature>
<dbReference type="Proteomes" id="UP000310158">
    <property type="component" value="Unassembled WGS sequence"/>
</dbReference>
<feature type="compositionally biased region" description="Basic and acidic residues" evidence="1">
    <location>
        <begin position="60"/>
        <end position="79"/>
    </location>
</feature>